<accession>A0ABQ7WU68</accession>
<evidence type="ECO:0000256" key="1">
    <source>
        <dbReference type="SAM" id="MobiDB-lite"/>
    </source>
</evidence>
<reference evidence="2 3" key="1">
    <citation type="journal article" date="2021" name="bioRxiv">
        <title>Chromosome-scale and haplotype-resolved genome assembly of a tetraploid potato cultivar.</title>
        <authorList>
            <person name="Sun H."/>
            <person name="Jiao W.-B."/>
            <person name="Krause K."/>
            <person name="Campoy J.A."/>
            <person name="Goel M."/>
            <person name="Folz-Donahue K."/>
            <person name="Kukat C."/>
            <person name="Huettel B."/>
            <person name="Schneeberger K."/>
        </authorList>
    </citation>
    <scope>NUCLEOTIDE SEQUENCE [LARGE SCALE GENOMIC DNA]</scope>
    <source>
        <strain evidence="2">SolTubOtavaFocal</strain>
        <tissue evidence="2">Leaves</tissue>
    </source>
</reference>
<gene>
    <name evidence="2" type="ORF">KY290_003912</name>
</gene>
<protein>
    <submittedName>
        <fullName evidence="2">Uncharacterized protein</fullName>
    </submittedName>
</protein>
<name>A0ABQ7WU68_SOLTU</name>
<sequence>MKLPLTELHDIDGSNSGEEENSHDNVALFEKSPSLHTSGLLVVFACQGVVISNASSRLVEIDYPFADIIWLRTVPCWHDSLEQFRWGDQAGVQSSDILVVWYRCAQDMRQSGFVSRECHFLGWMTRSSTISSSALLHSTLIVIRDQGKKIVEALSLDNFFLENEVSIPTSVMHYVDVYLEADNEKSVEEFDGQHKLSPFPFAPAGSNKLYSIQREGNVITRVYCQVEHPSAGNIYGVLETVEWAAHQRLPHGLGTTLVFVILLNKCVIVGKVIPELQLIMSKNFTVNQKECGYNWLISVPMERFGGMRVSDTIHRCFKPSSLYSKFPDDIFRLEP</sequence>
<keyword evidence="3" id="KW-1185">Reference proteome</keyword>
<organism evidence="2 3">
    <name type="scientific">Solanum tuberosum</name>
    <name type="common">Potato</name>
    <dbReference type="NCBI Taxonomy" id="4113"/>
    <lineage>
        <taxon>Eukaryota</taxon>
        <taxon>Viridiplantae</taxon>
        <taxon>Streptophyta</taxon>
        <taxon>Embryophyta</taxon>
        <taxon>Tracheophyta</taxon>
        <taxon>Spermatophyta</taxon>
        <taxon>Magnoliopsida</taxon>
        <taxon>eudicotyledons</taxon>
        <taxon>Gunneridae</taxon>
        <taxon>Pentapetalae</taxon>
        <taxon>asterids</taxon>
        <taxon>lamiids</taxon>
        <taxon>Solanales</taxon>
        <taxon>Solanaceae</taxon>
        <taxon>Solanoideae</taxon>
        <taxon>Solaneae</taxon>
        <taxon>Solanum</taxon>
    </lineage>
</organism>
<dbReference type="Proteomes" id="UP000826656">
    <property type="component" value="Unassembled WGS sequence"/>
</dbReference>
<evidence type="ECO:0000313" key="3">
    <source>
        <dbReference type="Proteomes" id="UP000826656"/>
    </source>
</evidence>
<feature type="region of interest" description="Disordered" evidence="1">
    <location>
        <begin position="1"/>
        <end position="23"/>
    </location>
</feature>
<evidence type="ECO:0000313" key="2">
    <source>
        <dbReference type="EMBL" id="KAH0784314.1"/>
    </source>
</evidence>
<dbReference type="EMBL" id="JAIVGD010000001">
    <property type="protein sequence ID" value="KAH0784314.1"/>
    <property type="molecule type" value="Genomic_DNA"/>
</dbReference>
<comment type="caution">
    <text evidence="2">The sequence shown here is derived from an EMBL/GenBank/DDBJ whole genome shotgun (WGS) entry which is preliminary data.</text>
</comment>
<proteinExistence type="predicted"/>